<evidence type="ECO:0000313" key="3">
    <source>
        <dbReference type="Proteomes" id="UP000316598"/>
    </source>
</evidence>
<gene>
    <name evidence="2" type="ORF">Pla22_49760</name>
</gene>
<comment type="caution">
    <text evidence="2">The sequence shown here is derived from an EMBL/GenBank/DDBJ whole genome shotgun (WGS) entry which is preliminary data.</text>
</comment>
<reference evidence="2 3" key="1">
    <citation type="submission" date="2019-02" db="EMBL/GenBank/DDBJ databases">
        <title>Deep-cultivation of Planctomycetes and their phenomic and genomic characterization uncovers novel biology.</title>
        <authorList>
            <person name="Wiegand S."/>
            <person name="Jogler M."/>
            <person name="Boedeker C."/>
            <person name="Pinto D."/>
            <person name="Vollmers J."/>
            <person name="Rivas-Marin E."/>
            <person name="Kohn T."/>
            <person name="Peeters S.H."/>
            <person name="Heuer A."/>
            <person name="Rast P."/>
            <person name="Oberbeckmann S."/>
            <person name="Bunk B."/>
            <person name="Jeske O."/>
            <person name="Meyerdierks A."/>
            <person name="Storesund J.E."/>
            <person name="Kallscheuer N."/>
            <person name="Luecker S."/>
            <person name="Lage O.M."/>
            <person name="Pohl T."/>
            <person name="Merkel B.J."/>
            <person name="Hornburger P."/>
            <person name="Mueller R.-W."/>
            <person name="Bruemmer F."/>
            <person name="Labrenz M."/>
            <person name="Spormann A.M."/>
            <person name="Op Den Camp H."/>
            <person name="Overmann J."/>
            <person name="Amann R."/>
            <person name="Jetten M.S.M."/>
            <person name="Mascher T."/>
            <person name="Medema M.H."/>
            <person name="Devos D.P."/>
            <person name="Kaster A.-K."/>
            <person name="Ovreas L."/>
            <person name="Rohde M."/>
            <person name="Galperin M.Y."/>
            <person name="Jogler C."/>
        </authorList>
    </citation>
    <scope>NUCLEOTIDE SEQUENCE [LARGE SCALE GENOMIC DNA]</scope>
    <source>
        <strain evidence="2 3">Pla22</strain>
    </source>
</reference>
<evidence type="ECO:0000313" key="2">
    <source>
        <dbReference type="EMBL" id="TWT49774.1"/>
    </source>
</evidence>
<dbReference type="PANTHER" id="PTHR12277">
    <property type="entry name" value="ALPHA/BETA HYDROLASE DOMAIN-CONTAINING PROTEIN"/>
    <property type="match status" value="1"/>
</dbReference>
<dbReference type="Proteomes" id="UP000316598">
    <property type="component" value="Unassembled WGS sequence"/>
</dbReference>
<evidence type="ECO:0000259" key="1">
    <source>
        <dbReference type="Pfam" id="PF00561"/>
    </source>
</evidence>
<name>A0A5C5WG72_9BACT</name>
<dbReference type="OrthoDB" id="266072at2"/>
<dbReference type="GO" id="GO:0016020">
    <property type="term" value="C:membrane"/>
    <property type="evidence" value="ECO:0007669"/>
    <property type="project" value="TreeGrafter"/>
</dbReference>
<dbReference type="GO" id="GO:0008474">
    <property type="term" value="F:palmitoyl-(protein) hydrolase activity"/>
    <property type="evidence" value="ECO:0007669"/>
    <property type="project" value="TreeGrafter"/>
</dbReference>
<feature type="domain" description="AB hydrolase-1" evidence="1">
    <location>
        <begin position="92"/>
        <end position="182"/>
    </location>
</feature>
<dbReference type="Pfam" id="PF00561">
    <property type="entry name" value="Abhydrolase_1"/>
    <property type="match status" value="1"/>
</dbReference>
<dbReference type="SUPFAM" id="SSF53474">
    <property type="entry name" value="alpha/beta-Hydrolases"/>
    <property type="match status" value="1"/>
</dbReference>
<dbReference type="EMBL" id="SJPI01000003">
    <property type="protein sequence ID" value="TWT49774.1"/>
    <property type="molecule type" value="Genomic_DNA"/>
</dbReference>
<organism evidence="2 3">
    <name type="scientific">Rubripirellula amarantea</name>
    <dbReference type="NCBI Taxonomy" id="2527999"/>
    <lineage>
        <taxon>Bacteria</taxon>
        <taxon>Pseudomonadati</taxon>
        <taxon>Planctomycetota</taxon>
        <taxon>Planctomycetia</taxon>
        <taxon>Pirellulales</taxon>
        <taxon>Pirellulaceae</taxon>
        <taxon>Rubripirellula</taxon>
    </lineage>
</organism>
<keyword evidence="2" id="KW-0378">Hydrolase</keyword>
<dbReference type="AlphaFoldDB" id="A0A5C5WG72"/>
<dbReference type="Gene3D" id="3.40.50.1820">
    <property type="entry name" value="alpha/beta hydrolase"/>
    <property type="match status" value="1"/>
</dbReference>
<dbReference type="PANTHER" id="PTHR12277:SF64">
    <property type="entry name" value="SUPERFAMILY HYDROLASE, PUTATIVE (AFU_ORTHOLOGUE AFUA_3G01760)-RELATED"/>
    <property type="match status" value="1"/>
</dbReference>
<dbReference type="InterPro" id="IPR029058">
    <property type="entry name" value="AB_hydrolase_fold"/>
</dbReference>
<proteinExistence type="predicted"/>
<keyword evidence="3" id="KW-1185">Reference proteome</keyword>
<dbReference type="InterPro" id="IPR000073">
    <property type="entry name" value="AB_hydrolase_1"/>
</dbReference>
<accession>A0A5C5WG72</accession>
<sequence>MSLLSSVTVRVLESIVPIRRFRRYLLDRLVLRPSRHFLDSGDQRPITFKTSAGRTQAFERCIGDQARTPDVVVVKFPGTAGRAERASSFPLSLVRSFQDSLSGKVITWNPPGYGNSEGKASLTEMVAAASDMLEQVIENELTDETVLWLCGNSLGCNTALHLASDPRTARRVDGLVLRNPPPLVPVIKHVASDYLLGRWIYPVADSVIPQMNAHWTAPQVRAPAVFLKSELDSLVLPELQQMIIDDYGGDFRLVSLDGLDHDGIPTEDHERQIEVALAWLWQQSHVLVAK</sequence>
<protein>
    <submittedName>
        <fullName evidence="2">Alpha/beta hydrolase family protein</fullName>
    </submittedName>
</protein>